<gene>
    <name evidence="1" type="ORF">V6984_09120</name>
</gene>
<reference evidence="1 2" key="1">
    <citation type="submission" date="2024-02" db="EMBL/GenBank/DDBJ databases">
        <title>Bacterial strain from lacustrine sediment.</title>
        <authorList>
            <person name="Petit C."/>
            <person name="Fadhlaoui K."/>
        </authorList>
    </citation>
    <scope>NUCLEOTIDE SEQUENCE [LARGE SCALE GENOMIC DNA]</scope>
    <source>
        <strain evidence="1 2">IPX-CK</strain>
    </source>
</reference>
<evidence type="ECO:0000313" key="2">
    <source>
        <dbReference type="Proteomes" id="UP001451571"/>
    </source>
</evidence>
<name>A0ABZ3F2Y3_9FIRM</name>
<sequence>MNRLTDRCFRLGFDDSNKLPSYEVIYDKLREFENKEEDKDSSAKNVNEI</sequence>
<dbReference type="EMBL" id="CP146256">
    <property type="protein sequence ID" value="XAH75897.1"/>
    <property type="molecule type" value="Genomic_DNA"/>
</dbReference>
<dbReference type="Proteomes" id="UP001451571">
    <property type="component" value="Chromosome"/>
</dbReference>
<organism evidence="1 2">
    <name type="scientific">Kineothrix sedimenti</name>
    <dbReference type="NCBI Taxonomy" id="3123317"/>
    <lineage>
        <taxon>Bacteria</taxon>
        <taxon>Bacillati</taxon>
        <taxon>Bacillota</taxon>
        <taxon>Clostridia</taxon>
        <taxon>Lachnospirales</taxon>
        <taxon>Lachnospiraceae</taxon>
        <taxon>Kineothrix</taxon>
    </lineage>
</organism>
<evidence type="ECO:0000313" key="1">
    <source>
        <dbReference type="EMBL" id="XAH75897.1"/>
    </source>
</evidence>
<protein>
    <submittedName>
        <fullName evidence="1">Uncharacterized protein</fullName>
    </submittedName>
</protein>
<accession>A0ABZ3F2Y3</accession>
<keyword evidence="2" id="KW-1185">Reference proteome</keyword>
<proteinExistence type="predicted"/>
<dbReference type="RefSeq" id="WP_342759473.1">
    <property type="nucleotide sequence ID" value="NZ_CP146256.1"/>
</dbReference>